<comment type="caution">
    <text evidence="3">The sequence shown here is derived from an EMBL/GenBank/DDBJ whole genome shotgun (WGS) entry which is preliminary data.</text>
</comment>
<protein>
    <recommendedName>
        <fullName evidence="2">HPt domain-containing protein</fullName>
    </recommendedName>
</protein>
<comment type="caution">
    <text evidence="1">Lacks conserved residue(s) required for the propagation of feature annotation.</text>
</comment>
<sequence length="270" mass="32289">MVIYNSNFKLIGMSNSILNLIGYPSFDSFCSKYNDIYDLFLNDQCFADCKHYTQYLLQSQKTTMINIKTFQNTIVKCIVFVDILHKNDSCDEFYMVCFLPQNIKNEKILSNVLLLNQNYKNNNKFIPNNLNIFVKEYEREILANQEREKENELNLKKSWLDINLQRLELDESNFILLLEEFINKTVKTEEFLHEMLLLGEKENYINLLINLKDSAQSLGIKSIVKILHKLENLKKDEISATFREYHYIITQMRKNIMKRKDNEAKYHFYY</sequence>
<dbReference type="InterPro" id="IPR036641">
    <property type="entry name" value="HPT_dom_sf"/>
</dbReference>
<dbReference type="RefSeq" id="WP_195836263.1">
    <property type="nucleotide sequence ID" value="NZ_VWSJ01000002.1"/>
</dbReference>
<organism evidence="3 4">
    <name type="scientific">Campylobacter portucalensis</name>
    <dbReference type="NCBI Taxonomy" id="2608384"/>
    <lineage>
        <taxon>Bacteria</taxon>
        <taxon>Pseudomonadati</taxon>
        <taxon>Campylobacterota</taxon>
        <taxon>Epsilonproteobacteria</taxon>
        <taxon>Campylobacterales</taxon>
        <taxon>Campylobacteraceae</taxon>
        <taxon>Campylobacter</taxon>
    </lineage>
</organism>
<proteinExistence type="predicted"/>
<dbReference type="GO" id="GO:0004672">
    <property type="term" value="F:protein kinase activity"/>
    <property type="evidence" value="ECO:0007669"/>
    <property type="project" value="UniProtKB-ARBA"/>
</dbReference>
<dbReference type="SUPFAM" id="SSF47226">
    <property type="entry name" value="Histidine-containing phosphotransfer domain, HPT domain"/>
    <property type="match status" value="1"/>
</dbReference>
<keyword evidence="4" id="KW-1185">Reference proteome</keyword>
<gene>
    <name evidence="3" type="ORF">F1B92_01045</name>
</gene>
<dbReference type="AlphaFoldDB" id="A0A6L5WFN3"/>
<dbReference type="Proteomes" id="UP000476338">
    <property type="component" value="Unassembled WGS sequence"/>
</dbReference>
<evidence type="ECO:0000256" key="1">
    <source>
        <dbReference type="PROSITE-ProRule" id="PRU00110"/>
    </source>
</evidence>
<accession>A0A6L5WFN3</accession>
<evidence type="ECO:0000259" key="2">
    <source>
        <dbReference type="PROSITE" id="PS50894"/>
    </source>
</evidence>
<name>A0A6L5WFN3_9BACT</name>
<dbReference type="InterPro" id="IPR008207">
    <property type="entry name" value="Sig_transdc_His_kin_Hpt_dom"/>
</dbReference>
<dbReference type="EMBL" id="VWSJ01000002">
    <property type="protein sequence ID" value="MSN95794.1"/>
    <property type="molecule type" value="Genomic_DNA"/>
</dbReference>
<dbReference type="PROSITE" id="PS50894">
    <property type="entry name" value="HPT"/>
    <property type="match status" value="1"/>
</dbReference>
<reference evidence="3 4" key="2">
    <citation type="submission" date="2020-03" db="EMBL/GenBank/DDBJ databases">
        <title>Campylobacter portucalensis sp. nov., a new species of Campylobacter isolated from the reproductive tract of bulls.</title>
        <authorList>
            <person name="Silva M.F."/>
            <person name="Pereira G."/>
            <person name="Carneiro C."/>
            <person name="Hemphill A."/>
            <person name="Mateus L."/>
            <person name="Lopes-Da-Costa L."/>
            <person name="Silva E."/>
        </authorList>
    </citation>
    <scope>NUCLEOTIDE SEQUENCE [LARGE SCALE GENOMIC DNA]</scope>
    <source>
        <strain evidence="3 4">FMV-PI01</strain>
    </source>
</reference>
<reference evidence="3 4" key="1">
    <citation type="submission" date="2019-09" db="EMBL/GenBank/DDBJ databases">
        <authorList>
            <person name="Silva M."/>
            <person name="Pereira G."/>
            <person name="Lopes-Da-Costa L."/>
            <person name="Silva E."/>
        </authorList>
    </citation>
    <scope>NUCLEOTIDE SEQUENCE [LARGE SCALE GENOMIC DNA]</scope>
    <source>
        <strain evidence="3 4">FMV-PI01</strain>
    </source>
</reference>
<feature type="domain" description="HPt" evidence="2">
    <location>
        <begin position="170"/>
        <end position="266"/>
    </location>
</feature>
<evidence type="ECO:0000313" key="4">
    <source>
        <dbReference type="Proteomes" id="UP000476338"/>
    </source>
</evidence>
<dbReference type="GO" id="GO:0000160">
    <property type="term" value="P:phosphorelay signal transduction system"/>
    <property type="evidence" value="ECO:0007669"/>
    <property type="project" value="InterPro"/>
</dbReference>
<evidence type="ECO:0000313" key="3">
    <source>
        <dbReference type="EMBL" id="MSN95794.1"/>
    </source>
</evidence>